<reference evidence="11" key="1">
    <citation type="journal article" date="2021" name="J Fungi (Basel)">
        <title>Genomic and Metabolomic Analyses of the Marine Fungus Emericellopsis cladophorae: Insights into Saltwater Adaptability Mechanisms and Its Biosynthetic Potential.</title>
        <authorList>
            <person name="Goncalves M.F.M."/>
            <person name="Hilario S."/>
            <person name="Van de Peer Y."/>
            <person name="Esteves A.C."/>
            <person name="Alves A."/>
        </authorList>
    </citation>
    <scope>NUCLEOTIDE SEQUENCE</scope>
    <source>
        <strain evidence="11">MUM 19.33</strain>
    </source>
</reference>
<keyword evidence="2 7" id="KW-0645">Protease</keyword>
<gene>
    <name evidence="11" type="ORF">J7T54_003548</name>
</gene>
<dbReference type="AlphaFoldDB" id="A0A9Q0BE43"/>
<accession>A0A9Q0BE43</accession>
<feature type="compositionally biased region" description="Low complexity" evidence="8">
    <location>
        <begin position="411"/>
        <end position="456"/>
    </location>
</feature>
<dbReference type="PROSITE" id="PS51767">
    <property type="entry name" value="PEPTIDASE_A1"/>
    <property type="match status" value="1"/>
</dbReference>
<evidence type="ECO:0000256" key="3">
    <source>
        <dbReference type="ARBA" id="ARBA00022729"/>
    </source>
</evidence>
<dbReference type="CDD" id="cd05474">
    <property type="entry name" value="SAP_like"/>
    <property type="match status" value="1"/>
</dbReference>
<evidence type="ECO:0000313" key="11">
    <source>
        <dbReference type="EMBL" id="KAI6782537.1"/>
    </source>
</evidence>
<evidence type="ECO:0000256" key="6">
    <source>
        <dbReference type="PIRSR" id="PIRSR601461-1"/>
    </source>
</evidence>
<feature type="chain" id="PRO_5040174634" evidence="9">
    <location>
        <begin position="16"/>
        <end position="502"/>
    </location>
</feature>
<comment type="similarity">
    <text evidence="1 7">Belongs to the peptidase A1 family.</text>
</comment>
<dbReference type="InterPro" id="IPR033121">
    <property type="entry name" value="PEPTIDASE_A1"/>
</dbReference>
<evidence type="ECO:0000256" key="8">
    <source>
        <dbReference type="SAM" id="MobiDB-lite"/>
    </source>
</evidence>
<dbReference type="Pfam" id="PF00026">
    <property type="entry name" value="Asp"/>
    <property type="match status" value="1"/>
</dbReference>
<comment type="caution">
    <text evidence="11">The sequence shown here is derived from an EMBL/GenBank/DDBJ whole genome shotgun (WGS) entry which is preliminary data.</text>
</comment>
<feature type="active site" evidence="6">
    <location>
        <position position="256"/>
    </location>
</feature>
<evidence type="ECO:0000256" key="9">
    <source>
        <dbReference type="SAM" id="SignalP"/>
    </source>
</evidence>
<keyword evidence="4 7" id="KW-0064">Aspartyl protease</keyword>
<organism evidence="11 12">
    <name type="scientific">Emericellopsis cladophorae</name>
    <dbReference type="NCBI Taxonomy" id="2686198"/>
    <lineage>
        <taxon>Eukaryota</taxon>
        <taxon>Fungi</taxon>
        <taxon>Dikarya</taxon>
        <taxon>Ascomycota</taxon>
        <taxon>Pezizomycotina</taxon>
        <taxon>Sordariomycetes</taxon>
        <taxon>Hypocreomycetidae</taxon>
        <taxon>Hypocreales</taxon>
        <taxon>Bionectriaceae</taxon>
        <taxon>Emericellopsis</taxon>
    </lineage>
</organism>
<evidence type="ECO:0000256" key="2">
    <source>
        <dbReference type="ARBA" id="ARBA00022670"/>
    </source>
</evidence>
<dbReference type="InterPro" id="IPR001461">
    <property type="entry name" value="Aspartic_peptidase_A1"/>
</dbReference>
<dbReference type="Gene3D" id="2.40.70.10">
    <property type="entry name" value="Acid Proteases"/>
    <property type="match status" value="2"/>
</dbReference>
<feature type="active site" evidence="6">
    <location>
        <position position="78"/>
    </location>
</feature>
<dbReference type="GO" id="GO:0004190">
    <property type="term" value="F:aspartic-type endopeptidase activity"/>
    <property type="evidence" value="ECO:0007669"/>
    <property type="project" value="UniProtKB-KW"/>
</dbReference>
<evidence type="ECO:0000256" key="1">
    <source>
        <dbReference type="ARBA" id="ARBA00007447"/>
    </source>
</evidence>
<evidence type="ECO:0000256" key="4">
    <source>
        <dbReference type="ARBA" id="ARBA00022750"/>
    </source>
</evidence>
<dbReference type="GO" id="GO:0006508">
    <property type="term" value="P:proteolysis"/>
    <property type="evidence" value="ECO:0007669"/>
    <property type="project" value="UniProtKB-KW"/>
</dbReference>
<feature type="region of interest" description="Disordered" evidence="8">
    <location>
        <begin position="411"/>
        <end position="481"/>
    </location>
</feature>
<feature type="compositionally biased region" description="Acidic residues" evidence="8">
    <location>
        <begin position="457"/>
        <end position="480"/>
    </location>
</feature>
<dbReference type="SUPFAM" id="SSF50630">
    <property type="entry name" value="Acid proteases"/>
    <property type="match status" value="1"/>
</dbReference>
<dbReference type="PANTHER" id="PTHR47966:SF65">
    <property type="entry name" value="ASPARTIC-TYPE ENDOPEPTIDASE"/>
    <property type="match status" value="1"/>
</dbReference>
<dbReference type="InterPro" id="IPR001969">
    <property type="entry name" value="Aspartic_peptidase_AS"/>
</dbReference>
<feature type="signal peptide" evidence="9">
    <location>
        <begin position="1"/>
        <end position="15"/>
    </location>
</feature>
<feature type="domain" description="Peptidase A1" evidence="10">
    <location>
        <begin position="60"/>
        <end position="390"/>
    </location>
</feature>
<dbReference type="InterPro" id="IPR021109">
    <property type="entry name" value="Peptidase_aspartic_dom_sf"/>
</dbReference>
<name>A0A9Q0BE43_9HYPO</name>
<evidence type="ECO:0000256" key="7">
    <source>
        <dbReference type="RuleBase" id="RU000454"/>
    </source>
</evidence>
<keyword evidence="3 9" id="KW-0732">Signal</keyword>
<dbReference type="EMBL" id="JAGIXG020000012">
    <property type="protein sequence ID" value="KAI6782537.1"/>
    <property type="molecule type" value="Genomic_DNA"/>
</dbReference>
<dbReference type="RefSeq" id="XP_051363393.1">
    <property type="nucleotide sequence ID" value="XM_051505043.1"/>
</dbReference>
<dbReference type="PRINTS" id="PR00792">
    <property type="entry name" value="PEPSIN"/>
</dbReference>
<protein>
    <submittedName>
        <fullName evidence="11">Aspartic-type endopeptidase-like protein</fullName>
    </submittedName>
</protein>
<dbReference type="OrthoDB" id="771136at2759"/>
<reference evidence="11" key="2">
    <citation type="submission" date="2022-07" db="EMBL/GenBank/DDBJ databases">
        <authorList>
            <person name="Goncalves M.F.M."/>
            <person name="Hilario S."/>
            <person name="Van De Peer Y."/>
            <person name="Esteves A.C."/>
            <person name="Alves A."/>
        </authorList>
    </citation>
    <scope>NUCLEOTIDE SEQUENCE</scope>
    <source>
        <strain evidence="11">MUM 19.33</strain>
    </source>
</reference>
<keyword evidence="5 7" id="KW-0378">Hydrolase</keyword>
<keyword evidence="12" id="KW-1185">Reference proteome</keyword>
<dbReference type="PANTHER" id="PTHR47966">
    <property type="entry name" value="BETA-SITE APP-CLEAVING ENZYME, ISOFORM A-RELATED"/>
    <property type="match status" value="1"/>
</dbReference>
<evidence type="ECO:0000313" key="12">
    <source>
        <dbReference type="Proteomes" id="UP001055219"/>
    </source>
</evidence>
<sequence length="502" mass="54095">MRSVALLALASVVSAGHISVPFSRQSFDNSHARRAALRKRQDDSEPFALEALNNITGGGYYSEFAVGTPPQQISFLLDTGSSDTWVNIDPDESSTFETVDVDFDIQYLDRRRIQGEYFEDTVTFGDVEVTEQRMGLALQSVRPTGIMGLGFSVNVASIREYPTIVDNLVDQGHIDTAAYSLYLNDIDTDAGALLFGGIDREKFIGSLATLPLQSDALGGTSQITSFNIDIQGFDVVSPDGERTVDIPNLDSLAILDSGSTISLLPDDQVQELWDEFGVLSFIDVLAPFVDCAYRGEKGQGYTFEFRFDGKTIRVPMDEMVIDAYSDLQDIFMDDPTLNQFFGDWEGACMFGIGSTADFGINDDQFTLLGATFLRSAYVVYDLANQQLGLAQANLNSTDTDIVDIEEGDLPDVTGVESQSSSSTPTSSASTTSTEATTTITSTEATTTTATEEATATETDDGDDGDDQADDNTGDEGDDEDAGVRLIPSLLAAVALSALMLVL</sequence>
<dbReference type="GeneID" id="75830047"/>
<proteinExistence type="inferred from homology"/>
<evidence type="ECO:0000259" key="10">
    <source>
        <dbReference type="PROSITE" id="PS51767"/>
    </source>
</evidence>
<dbReference type="PROSITE" id="PS00141">
    <property type="entry name" value="ASP_PROTEASE"/>
    <property type="match status" value="2"/>
</dbReference>
<evidence type="ECO:0000256" key="5">
    <source>
        <dbReference type="ARBA" id="ARBA00022801"/>
    </source>
</evidence>
<dbReference type="InterPro" id="IPR033876">
    <property type="entry name" value="SAP-like"/>
</dbReference>
<dbReference type="Proteomes" id="UP001055219">
    <property type="component" value="Unassembled WGS sequence"/>
</dbReference>